<feature type="domain" description="Type I restriction modification DNA specificity" evidence="11">
    <location>
        <begin position="417"/>
        <end position="586"/>
    </location>
</feature>
<dbReference type="PANTHER" id="PTHR42933:SF3">
    <property type="entry name" value="TYPE I RESTRICTION ENZYME MJAVIII METHYLASE SUBUNIT"/>
    <property type="match status" value="1"/>
</dbReference>
<evidence type="ECO:0000256" key="1">
    <source>
        <dbReference type="ARBA" id="ARBA00010923"/>
    </source>
</evidence>
<evidence type="ECO:0000256" key="2">
    <source>
        <dbReference type="ARBA" id="ARBA00011900"/>
    </source>
</evidence>
<name>A0ABW8UQW3_9LACT</name>
<keyword evidence="14" id="KW-1185">Reference proteome</keyword>
<dbReference type="RefSeq" id="WP_400886963.1">
    <property type="nucleotide sequence ID" value="NZ_JBGQQI010000036.1"/>
</dbReference>
<dbReference type="Gene3D" id="3.90.220.20">
    <property type="entry name" value="DNA methylase specificity domains"/>
    <property type="match status" value="1"/>
</dbReference>
<sequence length="614" mass="69413">MDKQLWTIADKLRGSSTQGERIILVTSITLVQYHDEKNLQSLLQSLDFSKEKFKRQVIIAAKELGVEIPGVLEELDFILEKLEMKVLQELLFNTLEYFKTSTSQDLFEAFIKTSEINSGKNGGENSTPDSVNKLALKVLNVSREESFLDPSCGYGNAIVNLLKDNPSQKIVGQEINLLVSEVTTVRTLLFGSTNTSIKTGDVLREPKYTNNGKLERFDTIYTTAPMGMKMRSTEIFKEDTYNRFLYGVPPKSTADWGFISNGISSLTNNGRAVFLTNAGALFRGGAEKKIRQRILDFDLVEAVILLAPGLLSTTTIPTVLLIINKKKSETRKNKVLMINVEEIVSKDKQNFLSDENIQFIYDLYSKNQGVDQVSKIVDLSDIKDGDLLPSRYVFNTEMKVEGLGTLRFNLEKMNQISTVELGKISEIKRGFNLTSKDESENGIYRVIKISDVQGGKIDFEHLSRCNVKKNTKIDNFLVKKGDVIISTRGMNIKIAVISEDVKNVILSQNFNSIHLNEKIDPTWLKMFLESPVGQYQLELNAAGTVVRLLQTEAIKALKIPITSLEKQKEIISIYEKESEKIYNEIEKLQIQIKNKKLEMFNSMGLEETFEILEK</sequence>
<keyword evidence="7" id="KW-0238">DNA-binding</keyword>
<dbReference type="InterPro" id="IPR003356">
    <property type="entry name" value="DNA_methylase_A-5"/>
</dbReference>
<dbReference type="SUPFAM" id="SSF116734">
    <property type="entry name" value="DNA methylase specificity domain"/>
    <property type="match status" value="1"/>
</dbReference>
<proteinExistence type="inferred from homology"/>
<organism evidence="13 14">
    <name type="scientific">Marinilactibacillus psychrotolerans</name>
    <dbReference type="NCBI Taxonomy" id="191770"/>
    <lineage>
        <taxon>Bacteria</taxon>
        <taxon>Bacillati</taxon>
        <taxon>Bacillota</taxon>
        <taxon>Bacilli</taxon>
        <taxon>Lactobacillales</taxon>
        <taxon>Carnobacteriaceae</taxon>
        <taxon>Marinilactibacillus</taxon>
    </lineage>
</organism>
<dbReference type="Pfam" id="PF01420">
    <property type="entry name" value="Methylase_S"/>
    <property type="match status" value="1"/>
</dbReference>
<protein>
    <recommendedName>
        <fullName evidence="2">site-specific DNA-methyltransferase (adenine-specific)</fullName>
        <ecNumber evidence="2">2.1.1.72</ecNumber>
    </recommendedName>
</protein>
<dbReference type="Pfam" id="PF02384">
    <property type="entry name" value="N6_Mtase"/>
    <property type="match status" value="1"/>
</dbReference>
<accession>A0ABW8UQW3</accession>
<dbReference type="Gene3D" id="3.40.50.150">
    <property type="entry name" value="Vaccinia Virus protein VP39"/>
    <property type="match status" value="1"/>
</dbReference>
<evidence type="ECO:0000313" key="14">
    <source>
        <dbReference type="Proteomes" id="UP001625374"/>
    </source>
</evidence>
<gene>
    <name evidence="13" type="ORF">ACEN37_11130</name>
</gene>
<dbReference type="EC" id="2.1.1.72" evidence="2"/>
<keyword evidence="4" id="KW-0808">Transferase</keyword>
<comment type="caution">
    <text evidence="13">The sequence shown here is derived from an EMBL/GenBank/DDBJ whole genome shotgun (WGS) entry which is preliminary data.</text>
</comment>
<keyword evidence="6" id="KW-0680">Restriction system</keyword>
<dbReference type="InterPro" id="IPR051537">
    <property type="entry name" value="DNA_Adenine_Mtase"/>
</dbReference>
<evidence type="ECO:0000256" key="8">
    <source>
        <dbReference type="ARBA" id="ARBA00047942"/>
    </source>
</evidence>
<dbReference type="Proteomes" id="UP001625374">
    <property type="component" value="Unassembled WGS sequence"/>
</dbReference>
<keyword evidence="10" id="KW-0812">Transmembrane</keyword>
<dbReference type="InterPro" id="IPR000055">
    <property type="entry name" value="Restrct_endonuc_typeI_TRD"/>
</dbReference>
<feature type="transmembrane region" description="Helical" evidence="10">
    <location>
        <begin position="302"/>
        <end position="323"/>
    </location>
</feature>
<evidence type="ECO:0000256" key="6">
    <source>
        <dbReference type="ARBA" id="ARBA00022747"/>
    </source>
</evidence>
<dbReference type="GO" id="GO:0008168">
    <property type="term" value="F:methyltransferase activity"/>
    <property type="evidence" value="ECO:0007669"/>
    <property type="project" value="UniProtKB-KW"/>
</dbReference>
<evidence type="ECO:0000259" key="12">
    <source>
        <dbReference type="Pfam" id="PF02384"/>
    </source>
</evidence>
<keyword evidence="10" id="KW-0472">Membrane</keyword>
<evidence type="ECO:0000313" key="13">
    <source>
        <dbReference type="EMBL" id="MFL2103807.1"/>
    </source>
</evidence>
<dbReference type="InterPro" id="IPR029063">
    <property type="entry name" value="SAM-dependent_MTases_sf"/>
</dbReference>
<dbReference type="InterPro" id="IPR044946">
    <property type="entry name" value="Restrct_endonuc_typeI_TRD_sf"/>
</dbReference>
<keyword evidence="3 13" id="KW-0489">Methyltransferase</keyword>
<evidence type="ECO:0000256" key="10">
    <source>
        <dbReference type="SAM" id="Phobius"/>
    </source>
</evidence>
<reference evidence="13 14" key="1">
    <citation type="submission" date="2024-08" db="EMBL/GenBank/DDBJ databases">
        <authorList>
            <person name="Arias E."/>
        </authorList>
    </citation>
    <scope>NUCLEOTIDE SEQUENCE [LARGE SCALE GENOMIC DNA]</scope>
    <source>
        <strain evidence="13 14">FAM 24106</strain>
    </source>
</reference>
<feature type="coiled-coil region" evidence="9">
    <location>
        <begin position="571"/>
        <end position="598"/>
    </location>
</feature>
<evidence type="ECO:0000256" key="3">
    <source>
        <dbReference type="ARBA" id="ARBA00022603"/>
    </source>
</evidence>
<dbReference type="PRINTS" id="PR00507">
    <property type="entry name" value="N12N6MTFRASE"/>
</dbReference>
<comment type="similarity">
    <text evidence="1">Belongs to the type-I restriction system S methylase family.</text>
</comment>
<comment type="catalytic activity">
    <reaction evidence="8">
        <text>a 2'-deoxyadenosine in DNA + S-adenosyl-L-methionine = an N(6)-methyl-2'-deoxyadenosine in DNA + S-adenosyl-L-homocysteine + H(+)</text>
        <dbReference type="Rhea" id="RHEA:15197"/>
        <dbReference type="Rhea" id="RHEA-COMP:12418"/>
        <dbReference type="Rhea" id="RHEA-COMP:12419"/>
        <dbReference type="ChEBI" id="CHEBI:15378"/>
        <dbReference type="ChEBI" id="CHEBI:57856"/>
        <dbReference type="ChEBI" id="CHEBI:59789"/>
        <dbReference type="ChEBI" id="CHEBI:90615"/>
        <dbReference type="ChEBI" id="CHEBI:90616"/>
        <dbReference type="EC" id="2.1.1.72"/>
    </reaction>
</comment>
<dbReference type="GO" id="GO:0032259">
    <property type="term" value="P:methylation"/>
    <property type="evidence" value="ECO:0007669"/>
    <property type="project" value="UniProtKB-KW"/>
</dbReference>
<evidence type="ECO:0000256" key="5">
    <source>
        <dbReference type="ARBA" id="ARBA00022691"/>
    </source>
</evidence>
<dbReference type="SUPFAM" id="SSF53335">
    <property type="entry name" value="S-adenosyl-L-methionine-dependent methyltransferases"/>
    <property type="match status" value="1"/>
</dbReference>
<evidence type="ECO:0000259" key="11">
    <source>
        <dbReference type="Pfam" id="PF01420"/>
    </source>
</evidence>
<evidence type="ECO:0000256" key="7">
    <source>
        <dbReference type="ARBA" id="ARBA00023125"/>
    </source>
</evidence>
<evidence type="ECO:0000256" key="9">
    <source>
        <dbReference type="SAM" id="Coils"/>
    </source>
</evidence>
<evidence type="ECO:0000256" key="4">
    <source>
        <dbReference type="ARBA" id="ARBA00022679"/>
    </source>
</evidence>
<keyword evidence="5" id="KW-0949">S-adenosyl-L-methionine</keyword>
<dbReference type="EMBL" id="JBGQQK010000043">
    <property type="protein sequence ID" value="MFL2103807.1"/>
    <property type="molecule type" value="Genomic_DNA"/>
</dbReference>
<feature type="domain" description="DNA methylase adenine-specific" evidence="12">
    <location>
        <begin position="105"/>
        <end position="397"/>
    </location>
</feature>
<keyword evidence="9" id="KW-0175">Coiled coil</keyword>
<keyword evidence="10" id="KW-1133">Transmembrane helix</keyword>
<dbReference type="PANTHER" id="PTHR42933">
    <property type="entry name" value="SLR6095 PROTEIN"/>
    <property type="match status" value="1"/>
</dbReference>